<dbReference type="Pfam" id="PF08708">
    <property type="entry name" value="PriCT_1"/>
    <property type="match status" value="1"/>
</dbReference>
<dbReference type="SMART" id="SM00942">
    <property type="entry name" value="PriCT_1"/>
    <property type="match status" value="1"/>
</dbReference>
<evidence type="ECO:0000313" key="3">
    <source>
        <dbReference type="Proteomes" id="UP000284716"/>
    </source>
</evidence>
<feature type="domain" description="Primase C-terminal 1" evidence="1">
    <location>
        <begin position="261"/>
        <end position="323"/>
    </location>
</feature>
<protein>
    <recommendedName>
        <fullName evidence="1">Primase C-terminal 1 domain-containing protein</fullName>
    </recommendedName>
</protein>
<evidence type="ECO:0000259" key="1">
    <source>
        <dbReference type="SMART" id="SM00942"/>
    </source>
</evidence>
<dbReference type="RefSeq" id="WP_123032121.1">
    <property type="nucleotide sequence ID" value="NZ_LKFS01000109.1"/>
</dbReference>
<dbReference type="InterPro" id="IPR014820">
    <property type="entry name" value="PriCT_1"/>
</dbReference>
<evidence type="ECO:0000313" key="2">
    <source>
        <dbReference type="EMBL" id="RND78698.1"/>
    </source>
</evidence>
<sequence>MRKTDAADAIKTILGETLSTRRYKHSVLVPDGTARKNGAVFVCWSKDLLRAAQGVVMTSQEAVLDADGASHWTPNVFRYGTYEQRGPKFGTIRGHMERNLKAITTFVVDVDYPAGEKPDYADFDSSCFTIQQGEALFEPTYILSTPHGYQAYYVMAAPVWIRRSEDGRYPALASAKRVSQAIRTAVANQNVYTDTGANDFGFFRLPSSDNLVEVDEDARPTFAALQAWSMAVGGRQQAAPAKRVTDQVHTQWFEALTQAQVPCAQGSGYGRNNTLLTLCLAQYASGVSEAEAFDYADQWSSFQHQPLRDSEVRAIVRSAYSGRYQGANMSYVRELCERYAPDTIIKSGAQAWSHFRKPRAQRQYSHQQEWTQDLLRLAERSTDRMLGHARFTYLQLQQALGISRQSLVRLLNELANRAQMSIRRVRGRNGGVYLATARMIAQYVQSEKGTAQHKPERLVTQAEPVQMNLQIVGIFDGVMRHIKWSQSPIHISS</sequence>
<dbReference type="EMBL" id="LKFS01000109">
    <property type="protein sequence ID" value="RND78698.1"/>
    <property type="molecule type" value="Genomic_DNA"/>
</dbReference>
<name>A0A422LX04_LACPA</name>
<proteinExistence type="predicted"/>
<reference evidence="2 3" key="1">
    <citation type="journal article" date="2018" name="Front. Microbiol.">
        <title>Conversion of Methionine to Cysteine in Lactobacillus paracasei Depends on the Highly Mobile cysK-ctl-cysE Gene Cluster.</title>
        <authorList>
            <person name="Wuthrich D."/>
            <person name="Irmler S."/>
            <person name="Berthoud H."/>
            <person name="Guggenbuhl B."/>
            <person name="Eugster E."/>
            <person name="Bruggmann R."/>
        </authorList>
    </citation>
    <scope>NUCLEOTIDE SEQUENCE [LARGE SCALE GENOMIC DNA]</scope>
    <source>
        <strain evidence="2 3">FAM18157</strain>
    </source>
</reference>
<accession>A0A422LX04</accession>
<gene>
    <name evidence="2" type="ORF">FAM18157_02826</name>
</gene>
<dbReference type="Proteomes" id="UP000284716">
    <property type="component" value="Unassembled WGS sequence"/>
</dbReference>
<dbReference type="AlphaFoldDB" id="A0A422LX04"/>
<comment type="caution">
    <text evidence="2">The sequence shown here is derived from an EMBL/GenBank/DDBJ whole genome shotgun (WGS) entry which is preliminary data.</text>
</comment>
<organism evidence="2 3">
    <name type="scientific">Lacticaseibacillus paracasei</name>
    <name type="common">Lactobacillus paracasei</name>
    <dbReference type="NCBI Taxonomy" id="1597"/>
    <lineage>
        <taxon>Bacteria</taxon>
        <taxon>Bacillati</taxon>
        <taxon>Bacillota</taxon>
        <taxon>Bacilli</taxon>
        <taxon>Lactobacillales</taxon>
        <taxon>Lactobacillaceae</taxon>
        <taxon>Lacticaseibacillus</taxon>
    </lineage>
</organism>